<dbReference type="PANTHER" id="PTHR43658:SF8">
    <property type="entry name" value="17-BETA-HYDROXYSTEROID DEHYDROGENASE 14-RELATED"/>
    <property type="match status" value="1"/>
</dbReference>
<dbReference type="Pfam" id="PF00042">
    <property type="entry name" value="Globin"/>
    <property type="match status" value="1"/>
</dbReference>
<dbReference type="SUPFAM" id="SSF46458">
    <property type="entry name" value="Globin-like"/>
    <property type="match status" value="1"/>
</dbReference>
<evidence type="ECO:0000256" key="2">
    <source>
        <dbReference type="SAM" id="MobiDB-lite"/>
    </source>
</evidence>
<dbReference type="CDD" id="cd05369">
    <property type="entry name" value="TER_DECR_SDR_a"/>
    <property type="match status" value="2"/>
</dbReference>
<gene>
    <name evidence="4" type="ORF">CAUJ_LOCUS6051</name>
</gene>
<comment type="caution">
    <text evidence="4">The sequence shown here is derived from an EMBL/GenBank/DDBJ whole genome shotgun (WGS) entry which is preliminary data.</text>
</comment>
<dbReference type="AlphaFoldDB" id="A0A8S1H446"/>
<keyword evidence="1" id="KW-0560">Oxidoreductase</keyword>
<dbReference type="InterPro" id="IPR036291">
    <property type="entry name" value="NAD(P)-bd_dom_sf"/>
</dbReference>
<dbReference type="InterPro" id="IPR044399">
    <property type="entry name" value="Mb-like_M"/>
</dbReference>
<dbReference type="InterPro" id="IPR002347">
    <property type="entry name" value="SDR_fam"/>
</dbReference>
<name>A0A8S1H446_9PELO</name>
<dbReference type="SUPFAM" id="SSF51735">
    <property type="entry name" value="NAD(P)-binding Rossmann-fold domains"/>
    <property type="match status" value="2"/>
</dbReference>
<dbReference type="OrthoDB" id="1888931at2759"/>
<dbReference type="GO" id="GO:0006635">
    <property type="term" value="P:fatty acid beta-oxidation"/>
    <property type="evidence" value="ECO:0007669"/>
    <property type="project" value="TreeGrafter"/>
</dbReference>
<dbReference type="InterPro" id="IPR009050">
    <property type="entry name" value="Globin-like_sf"/>
</dbReference>
<evidence type="ECO:0000259" key="3">
    <source>
        <dbReference type="Pfam" id="PF00042"/>
    </source>
</evidence>
<sequence>MLKQKAASVKLPRNSKKSAMMSLSVPRTSRSLSPALARSAPTSPTVRHPPAEAYGSPNLMVRDRSGSISLSPRNVIPVCPQLTPSQVTVVKKSWRHINTKGLVIVLTRCFSRLQSNSPIATQCFQSATYSLSTNPNQVRSVADHAQYLLQLLDKIVEGDIDSEALREIGANHVSLKNDFGFSNQEWDRFQEIMVDVILKQDGVKQSKETSRAWRLLICSLVELMRDGFDATLRQYRRKHSFNAHTQYFEDIERSMAHCENPQKYFPIRKDAALRPGSLKGKVALITGGGTGLGRGMAEMFAELGAKVAIAARRLDILEKTAEEIKKSTGETCEAFQMDIKDRAKVAQSFDDIVKKFGEIPNILVNCAAGNFIMATERLSQNAYGTVIDIVMKGTLNVTTEFGRRCIDAKKGGVVLSITTPYARAGAPFVVPSAVSKAGVETMTKSLAVEWAKYGLRFNVIAPGPIPTEGAFGRLNSVPMEVAVEATKYKVPLGRCGEIEELANLAAFMCSDHMSWLNGAIIDFDGGQQFMHHGTLPAGALKGKVALITGGGTGLGKAMATTFSRLGASVAIAARRFDVLEKTAAEIHAETGGKVEPFKLDVRNAELVKGTFDQISEKFGEIPNILVNNAAGNFIGATQRLSPNAISAVIDIVLKGSLNVTTELGRRAIKQGRGAAVLSISTPFARAGAPFVVPSAVSKAGVETMTRSLANEWAKYGLRFNVIAPGPIPTEGAYGRLSTSSLEDTEKTLNQSVPVGRCGRPEELANLAAFIVSDYMSWMNGSIVDFDGGQQFMHHGSSFGEFLHDWDEKKWEEAENLIRGRSGKSK</sequence>
<dbReference type="FunFam" id="3.40.50.720:FF:000084">
    <property type="entry name" value="Short-chain dehydrogenase reductase"/>
    <property type="match status" value="2"/>
</dbReference>
<dbReference type="PRINTS" id="PR00081">
    <property type="entry name" value="GDHRDH"/>
</dbReference>
<evidence type="ECO:0000313" key="5">
    <source>
        <dbReference type="Proteomes" id="UP000835052"/>
    </source>
</evidence>
<dbReference type="GO" id="GO:0005739">
    <property type="term" value="C:mitochondrion"/>
    <property type="evidence" value="ECO:0007669"/>
    <property type="project" value="TreeGrafter"/>
</dbReference>
<dbReference type="EMBL" id="CAJGYM010000014">
    <property type="protein sequence ID" value="CAD6190132.1"/>
    <property type="molecule type" value="Genomic_DNA"/>
</dbReference>
<feature type="region of interest" description="Disordered" evidence="2">
    <location>
        <begin position="1"/>
        <end position="58"/>
    </location>
</feature>
<dbReference type="Gene3D" id="3.40.50.720">
    <property type="entry name" value="NAD(P)-binding Rossmann-like Domain"/>
    <property type="match status" value="2"/>
</dbReference>
<evidence type="ECO:0000313" key="4">
    <source>
        <dbReference type="EMBL" id="CAD6190132.1"/>
    </source>
</evidence>
<dbReference type="Pfam" id="PF13561">
    <property type="entry name" value="adh_short_C2"/>
    <property type="match status" value="2"/>
</dbReference>
<protein>
    <recommendedName>
        <fullName evidence="3">Globin domain-containing protein</fullName>
    </recommendedName>
</protein>
<reference evidence="4" key="1">
    <citation type="submission" date="2020-10" db="EMBL/GenBank/DDBJ databases">
        <authorList>
            <person name="Kikuchi T."/>
        </authorList>
    </citation>
    <scope>NUCLEOTIDE SEQUENCE</scope>
    <source>
        <strain evidence="4">NKZ352</strain>
    </source>
</reference>
<organism evidence="4 5">
    <name type="scientific">Caenorhabditis auriculariae</name>
    <dbReference type="NCBI Taxonomy" id="2777116"/>
    <lineage>
        <taxon>Eukaryota</taxon>
        <taxon>Metazoa</taxon>
        <taxon>Ecdysozoa</taxon>
        <taxon>Nematoda</taxon>
        <taxon>Chromadorea</taxon>
        <taxon>Rhabditida</taxon>
        <taxon>Rhabditina</taxon>
        <taxon>Rhabditomorpha</taxon>
        <taxon>Rhabditoidea</taxon>
        <taxon>Rhabditidae</taxon>
        <taxon>Peloderinae</taxon>
        <taxon>Caenorhabditis</taxon>
    </lineage>
</organism>
<dbReference type="CDD" id="cd01040">
    <property type="entry name" value="Mb-like"/>
    <property type="match status" value="1"/>
</dbReference>
<proteinExistence type="predicted"/>
<dbReference type="Gene3D" id="1.10.490.10">
    <property type="entry name" value="Globins"/>
    <property type="match status" value="1"/>
</dbReference>
<feature type="compositionally biased region" description="Low complexity" evidence="2">
    <location>
        <begin position="27"/>
        <end position="45"/>
    </location>
</feature>
<dbReference type="InterPro" id="IPR012292">
    <property type="entry name" value="Globin/Proto"/>
</dbReference>
<feature type="domain" description="Globin" evidence="3">
    <location>
        <begin position="110"/>
        <end position="221"/>
    </location>
</feature>
<dbReference type="GO" id="GO:0020037">
    <property type="term" value="F:heme binding"/>
    <property type="evidence" value="ECO:0007669"/>
    <property type="project" value="InterPro"/>
</dbReference>
<keyword evidence="5" id="KW-1185">Reference proteome</keyword>
<evidence type="ECO:0000256" key="1">
    <source>
        <dbReference type="ARBA" id="ARBA00023002"/>
    </source>
</evidence>
<accession>A0A8S1H446</accession>
<dbReference type="GO" id="GO:0019825">
    <property type="term" value="F:oxygen binding"/>
    <property type="evidence" value="ECO:0007669"/>
    <property type="project" value="InterPro"/>
</dbReference>
<dbReference type="PANTHER" id="PTHR43658">
    <property type="entry name" value="SHORT-CHAIN DEHYDROGENASE/REDUCTASE"/>
    <property type="match status" value="1"/>
</dbReference>
<dbReference type="InterPro" id="IPR000971">
    <property type="entry name" value="Globin"/>
</dbReference>
<dbReference type="GO" id="GO:0008670">
    <property type="term" value="F:2,4-dienoyl-CoA reductase (NADPH) activity"/>
    <property type="evidence" value="ECO:0007669"/>
    <property type="project" value="TreeGrafter"/>
</dbReference>
<dbReference type="Proteomes" id="UP000835052">
    <property type="component" value="Unassembled WGS sequence"/>
</dbReference>